<feature type="compositionally biased region" description="Acidic residues" evidence="1">
    <location>
        <begin position="142"/>
        <end position="164"/>
    </location>
</feature>
<feature type="region of interest" description="Disordered" evidence="1">
    <location>
        <begin position="53"/>
        <end position="83"/>
    </location>
</feature>
<name>W0JQD7_9EURY</name>
<sequence>MSEPAAGLRRLADVVDTLQDAPLEVDSAQLLEVDENKLRGQLTVTVRDGDLDTVAGDELDNQPDTDQEEIAVDGEPEDTDEAEETVDLLDHTKTEDLELAYDEADGNISQASERFEVGYAAVYRRMKDHGVHETDSENGSSTEDDTESEPESEAPVDLEEDAADDAPAGTGDDVQETTDEITVDAVDGETDEPDIALPDGVTEADVQAAVNQHDGLGDVAADLGVSRGRARTITVSLGLYGDVQDIRRGGR</sequence>
<dbReference type="PATRIC" id="fig|797299.3.peg.1412"/>
<gene>
    <name evidence="2" type="ORF">HALLA_11935</name>
    <name evidence="3" type="ORF">HALLA_12250</name>
</gene>
<dbReference type="OrthoDB" id="205345at2157"/>
<evidence type="ECO:0000313" key="4">
    <source>
        <dbReference type="Proteomes" id="UP000019024"/>
    </source>
</evidence>
<reference evidence="2 4" key="1">
    <citation type="submission" date="2014-01" db="EMBL/GenBank/DDBJ databases">
        <authorList>
            <consortium name="DOE Joint Genome Institute"/>
            <person name="Anderson I."/>
            <person name="Huntemann M."/>
            <person name="Han J."/>
            <person name="Chen A."/>
            <person name="Kyrpides N."/>
            <person name="Mavromatis K."/>
            <person name="Markowitz V."/>
            <person name="Palaniappan K."/>
            <person name="Ivanova N."/>
            <person name="Schaumberg A."/>
            <person name="Pati A."/>
            <person name="Liolios K."/>
            <person name="Nordberg H.P."/>
            <person name="Cantor M.N."/>
            <person name="Hua S.X."/>
            <person name="Woyke T."/>
        </authorList>
    </citation>
    <scope>NUCLEOTIDE SEQUENCE [LARGE SCALE GENOMIC DNA]</scope>
    <source>
        <strain evidence="2 4">XH-48</strain>
    </source>
</reference>
<dbReference type="KEGG" id="hlr:HALLA_12250"/>
<dbReference type="EMBL" id="CP007055">
    <property type="protein sequence ID" value="AHG00993.1"/>
    <property type="molecule type" value="Genomic_DNA"/>
</dbReference>
<dbReference type="GeneID" id="25145158"/>
<accession>W0JQD7</accession>
<feature type="compositionally biased region" description="Acidic residues" evidence="1">
    <location>
        <begin position="173"/>
        <end position="194"/>
    </location>
</feature>
<dbReference type="Proteomes" id="UP000019024">
    <property type="component" value="Chromosome"/>
</dbReference>
<organism evidence="2 4">
    <name type="scientific">Halostagnicola larsenii XH-48</name>
    <dbReference type="NCBI Taxonomy" id="797299"/>
    <lineage>
        <taxon>Archaea</taxon>
        <taxon>Methanobacteriati</taxon>
        <taxon>Methanobacteriota</taxon>
        <taxon>Stenosarchaea group</taxon>
        <taxon>Halobacteria</taxon>
        <taxon>Halobacteriales</taxon>
        <taxon>Natrialbaceae</taxon>
        <taxon>Halostagnicola</taxon>
    </lineage>
</organism>
<dbReference type="EMBL" id="CP007055">
    <property type="protein sequence ID" value="AHG00941.1"/>
    <property type="molecule type" value="Genomic_DNA"/>
</dbReference>
<dbReference type="HOGENOM" id="CLU_1222552_0_0_2"/>
<dbReference type="KEGG" id="hlr:HALLA_11935"/>
<proteinExistence type="predicted"/>
<dbReference type="AlphaFoldDB" id="W0JQD7"/>
<evidence type="ECO:0000313" key="2">
    <source>
        <dbReference type="EMBL" id="AHG00941.1"/>
    </source>
</evidence>
<feature type="region of interest" description="Disordered" evidence="1">
    <location>
        <begin position="129"/>
        <end position="194"/>
    </location>
</feature>
<dbReference type="RefSeq" id="WP_049952677.1">
    <property type="nucleotide sequence ID" value="NZ_CP007055.1"/>
</dbReference>
<evidence type="ECO:0000256" key="1">
    <source>
        <dbReference type="SAM" id="MobiDB-lite"/>
    </source>
</evidence>
<evidence type="ECO:0000313" key="3">
    <source>
        <dbReference type="EMBL" id="AHG00993.1"/>
    </source>
</evidence>
<dbReference type="eggNOG" id="ENOG502N5G3">
    <property type="taxonomic scope" value="Archaea"/>
</dbReference>
<dbReference type="STRING" id="797299.HALLA_11935"/>
<keyword evidence="4" id="KW-1185">Reference proteome</keyword>
<feature type="compositionally biased region" description="Acidic residues" evidence="1">
    <location>
        <begin position="55"/>
        <end position="83"/>
    </location>
</feature>
<protein>
    <submittedName>
        <fullName evidence="2">Uncharacterized protein</fullName>
    </submittedName>
</protein>